<sequence>MCMGGYVYLVSSLNPPKSKKAPRLKLGEWKRDFGEQPSSSVSLSSNRPVLRNSSRKQQNNEFDICYGVVIALD</sequence>
<evidence type="ECO:0000313" key="3">
    <source>
        <dbReference type="Proteomes" id="UP000053144"/>
    </source>
</evidence>
<feature type="region of interest" description="Disordered" evidence="1">
    <location>
        <begin position="33"/>
        <end position="55"/>
    </location>
</feature>
<dbReference type="EMBL" id="CM003381">
    <property type="protein sequence ID" value="KOM58480.1"/>
    <property type="molecule type" value="Genomic_DNA"/>
</dbReference>
<evidence type="ECO:0000313" key="2">
    <source>
        <dbReference type="EMBL" id="KOM58480.1"/>
    </source>
</evidence>
<gene>
    <name evidence="2" type="ORF">LR48_Vigan11g151400</name>
</gene>
<dbReference type="Proteomes" id="UP000053144">
    <property type="component" value="Chromosome 11"/>
</dbReference>
<name>A0A0L9VTU3_PHAAN</name>
<accession>A0A0L9VTU3</accession>
<dbReference type="Gramene" id="KOM58480">
    <property type="protein sequence ID" value="KOM58480"/>
    <property type="gene ID" value="LR48_Vigan11g151400"/>
</dbReference>
<dbReference type="AlphaFoldDB" id="A0A0L9VTU3"/>
<reference evidence="3" key="1">
    <citation type="journal article" date="2015" name="Proc. Natl. Acad. Sci. U.S.A.">
        <title>Genome sequencing of adzuki bean (Vigna angularis) provides insight into high starch and low fat accumulation and domestication.</title>
        <authorList>
            <person name="Yang K."/>
            <person name="Tian Z."/>
            <person name="Chen C."/>
            <person name="Luo L."/>
            <person name="Zhao B."/>
            <person name="Wang Z."/>
            <person name="Yu L."/>
            <person name="Li Y."/>
            <person name="Sun Y."/>
            <person name="Li W."/>
            <person name="Chen Y."/>
            <person name="Li Y."/>
            <person name="Zhang Y."/>
            <person name="Ai D."/>
            <person name="Zhao J."/>
            <person name="Shang C."/>
            <person name="Ma Y."/>
            <person name="Wu B."/>
            <person name="Wang M."/>
            <person name="Gao L."/>
            <person name="Sun D."/>
            <person name="Zhang P."/>
            <person name="Guo F."/>
            <person name="Wang W."/>
            <person name="Li Y."/>
            <person name="Wang J."/>
            <person name="Varshney R.K."/>
            <person name="Wang J."/>
            <person name="Ling H.Q."/>
            <person name="Wan P."/>
        </authorList>
    </citation>
    <scope>NUCLEOTIDE SEQUENCE</scope>
    <source>
        <strain evidence="3">cv. Jingnong 6</strain>
    </source>
</reference>
<feature type="compositionally biased region" description="Low complexity" evidence="1">
    <location>
        <begin position="37"/>
        <end position="51"/>
    </location>
</feature>
<protein>
    <submittedName>
        <fullName evidence="2">Uncharacterized protein</fullName>
    </submittedName>
</protein>
<organism evidence="2 3">
    <name type="scientific">Phaseolus angularis</name>
    <name type="common">Azuki bean</name>
    <name type="synonym">Vigna angularis</name>
    <dbReference type="NCBI Taxonomy" id="3914"/>
    <lineage>
        <taxon>Eukaryota</taxon>
        <taxon>Viridiplantae</taxon>
        <taxon>Streptophyta</taxon>
        <taxon>Embryophyta</taxon>
        <taxon>Tracheophyta</taxon>
        <taxon>Spermatophyta</taxon>
        <taxon>Magnoliopsida</taxon>
        <taxon>eudicotyledons</taxon>
        <taxon>Gunneridae</taxon>
        <taxon>Pentapetalae</taxon>
        <taxon>rosids</taxon>
        <taxon>fabids</taxon>
        <taxon>Fabales</taxon>
        <taxon>Fabaceae</taxon>
        <taxon>Papilionoideae</taxon>
        <taxon>50 kb inversion clade</taxon>
        <taxon>NPAAA clade</taxon>
        <taxon>indigoferoid/millettioid clade</taxon>
        <taxon>Phaseoleae</taxon>
        <taxon>Vigna</taxon>
    </lineage>
</organism>
<proteinExistence type="predicted"/>
<evidence type="ECO:0000256" key="1">
    <source>
        <dbReference type="SAM" id="MobiDB-lite"/>
    </source>
</evidence>